<proteinExistence type="predicted"/>
<evidence type="ECO:0000256" key="1">
    <source>
        <dbReference type="SAM" id="Phobius"/>
    </source>
</evidence>
<protein>
    <recommendedName>
        <fullName evidence="4">DUF4034 domain-containing protein</fullName>
    </recommendedName>
</protein>
<reference evidence="2 3" key="1">
    <citation type="submission" date="2021-03" db="EMBL/GenBank/DDBJ databases">
        <title>Genomic Encyclopedia of Type Strains, Phase IV (KMG-IV): sequencing the most valuable type-strain genomes for metagenomic binning, comparative biology and taxonomic classification.</title>
        <authorList>
            <person name="Goeker M."/>
        </authorList>
    </citation>
    <scope>NUCLEOTIDE SEQUENCE [LARGE SCALE GENOMIC DNA]</scope>
    <source>
        <strain evidence="2 3">DSM 40526</strain>
    </source>
</reference>
<gene>
    <name evidence="2" type="ORF">J2Z77_002084</name>
</gene>
<dbReference type="RefSeq" id="WP_189963918.1">
    <property type="nucleotide sequence ID" value="NZ_BMVL01000001.1"/>
</dbReference>
<name>A0ABS4L1Y6_STRAV</name>
<evidence type="ECO:0000313" key="3">
    <source>
        <dbReference type="Proteomes" id="UP001519310"/>
    </source>
</evidence>
<organism evidence="2 3">
    <name type="scientific">Streptomyces avidinii</name>
    <dbReference type="NCBI Taxonomy" id="1895"/>
    <lineage>
        <taxon>Bacteria</taxon>
        <taxon>Bacillati</taxon>
        <taxon>Actinomycetota</taxon>
        <taxon>Actinomycetes</taxon>
        <taxon>Kitasatosporales</taxon>
        <taxon>Streptomycetaceae</taxon>
        <taxon>Streptomyces</taxon>
    </lineage>
</organism>
<evidence type="ECO:0000313" key="2">
    <source>
        <dbReference type="EMBL" id="MBP2036293.1"/>
    </source>
</evidence>
<feature type="transmembrane region" description="Helical" evidence="1">
    <location>
        <begin position="6"/>
        <end position="27"/>
    </location>
</feature>
<accession>A0ABS4L1Y6</accession>
<keyword evidence="1" id="KW-0812">Transmembrane</keyword>
<sequence>MVDPSVSVPVFLTSVAVVAACFLLTTLMPLRFLNGRLAGPDPQLQRTLKAVRSGAWQPAADLLAAAGTDWERRTQYTRVLAYSAVHDGDAWLRAWQAAAPDDPDAVMVAASARVHHAWKLRGARRAIATSQEQFDAFHRELHAARGALAHAARVCPDDPTPLVETVWVALGLGYSKDDMAALWAEVEARAPHHFAAHHAAVQYYSRKWRGSRAEAEEFVARAVQQAPRGHLMTLLPLLVWFEHEEEGDSTGRHGMPHVIAMVDAALEDVAAAKGHPRLPEARHLLAYFLVRQHRHRAALAQFRQVDGYTDAIPWRYLPWGKLSYRLHRTRAVWGALLTRR</sequence>
<keyword evidence="3" id="KW-1185">Reference proteome</keyword>
<evidence type="ECO:0008006" key="4">
    <source>
        <dbReference type="Google" id="ProtNLM"/>
    </source>
</evidence>
<dbReference type="Proteomes" id="UP001519310">
    <property type="component" value="Unassembled WGS sequence"/>
</dbReference>
<comment type="caution">
    <text evidence="2">The sequence shown here is derived from an EMBL/GenBank/DDBJ whole genome shotgun (WGS) entry which is preliminary data.</text>
</comment>
<keyword evidence="1" id="KW-0472">Membrane</keyword>
<dbReference type="EMBL" id="JAGGLQ010000003">
    <property type="protein sequence ID" value="MBP2036293.1"/>
    <property type="molecule type" value="Genomic_DNA"/>
</dbReference>
<keyword evidence="1" id="KW-1133">Transmembrane helix</keyword>